<sequence>MEDAQNLFLSSESNCENFLLIWIYLQKLNVE</sequence>
<name>A0A0A9G9B0_ARUDO</name>
<dbReference type="EMBL" id="GBRH01178785">
    <property type="protein sequence ID" value="JAE19111.1"/>
    <property type="molecule type" value="Transcribed_RNA"/>
</dbReference>
<organism evidence="1">
    <name type="scientific">Arundo donax</name>
    <name type="common">Giant reed</name>
    <name type="synonym">Donax arundinaceus</name>
    <dbReference type="NCBI Taxonomy" id="35708"/>
    <lineage>
        <taxon>Eukaryota</taxon>
        <taxon>Viridiplantae</taxon>
        <taxon>Streptophyta</taxon>
        <taxon>Embryophyta</taxon>
        <taxon>Tracheophyta</taxon>
        <taxon>Spermatophyta</taxon>
        <taxon>Magnoliopsida</taxon>
        <taxon>Liliopsida</taxon>
        <taxon>Poales</taxon>
        <taxon>Poaceae</taxon>
        <taxon>PACMAD clade</taxon>
        <taxon>Arundinoideae</taxon>
        <taxon>Arundineae</taxon>
        <taxon>Arundo</taxon>
    </lineage>
</organism>
<reference evidence="1" key="1">
    <citation type="submission" date="2014-09" db="EMBL/GenBank/DDBJ databases">
        <authorList>
            <person name="Magalhaes I.L.F."/>
            <person name="Oliveira U."/>
            <person name="Santos F.R."/>
            <person name="Vidigal T.H.D.A."/>
            <person name="Brescovit A.D."/>
            <person name="Santos A.J."/>
        </authorList>
    </citation>
    <scope>NUCLEOTIDE SEQUENCE</scope>
    <source>
        <tissue evidence="1">Shoot tissue taken approximately 20 cm above the soil surface</tissue>
    </source>
</reference>
<reference evidence="1" key="2">
    <citation type="journal article" date="2015" name="Data Brief">
        <title>Shoot transcriptome of the giant reed, Arundo donax.</title>
        <authorList>
            <person name="Barrero R.A."/>
            <person name="Guerrero F.D."/>
            <person name="Moolhuijzen P."/>
            <person name="Goolsby J.A."/>
            <person name="Tidwell J."/>
            <person name="Bellgard S.E."/>
            <person name="Bellgard M.I."/>
        </authorList>
    </citation>
    <scope>NUCLEOTIDE SEQUENCE</scope>
    <source>
        <tissue evidence="1">Shoot tissue taken approximately 20 cm above the soil surface</tissue>
    </source>
</reference>
<evidence type="ECO:0000313" key="1">
    <source>
        <dbReference type="EMBL" id="JAE19111.1"/>
    </source>
</evidence>
<dbReference type="AlphaFoldDB" id="A0A0A9G9B0"/>
<accession>A0A0A9G9B0</accession>
<proteinExistence type="predicted"/>
<protein>
    <submittedName>
        <fullName evidence="1">Uncharacterized protein</fullName>
    </submittedName>
</protein>